<evidence type="ECO:0000259" key="2">
    <source>
        <dbReference type="Pfam" id="PF14129"/>
    </source>
</evidence>
<evidence type="ECO:0000313" key="4">
    <source>
        <dbReference type="Proteomes" id="UP000183945"/>
    </source>
</evidence>
<sequence>MWKKVFLVLLAAGLASGCQNVRKVEKPDNLIPEDKMVDIIAEISLMQSARNFNKKLFEESGTKPQKYILEKYNVDSLQIKKSSDYYADNVSVYERIYDSVKSRFEKLKVKLDSVHEREEAIKDSIAQIEIDSLAALDSLNTDNKLKDIPADSLVEEEKQPEKDSLIEPVSNQ</sequence>
<dbReference type="Proteomes" id="UP000183945">
    <property type="component" value="Unassembled WGS sequence"/>
</dbReference>
<evidence type="ECO:0000256" key="1">
    <source>
        <dbReference type="SAM" id="MobiDB-lite"/>
    </source>
</evidence>
<accession>A0A1M5EQQ9</accession>
<dbReference type="Pfam" id="PF14129">
    <property type="entry name" value="DUF4296"/>
    <property type="match status" value="1"/>
</dbReference>
<dbReference type="PROSITE" id="PS51257">
    <property type="entry name" value="PROKAR_LIPOPROTEIN"/>
    <property type="match status" value="1"/>
</dbReference>
<dbReference type="AlphaFoldDB" id="A0A1M5EQQ9"/>
<dbReference type="EMBL" id="FQVT01000002">
    <property type="protein sequence ID" value="SHF81362.1"/>
    <property type="molecule type" value="Genomic_DNA"/>
</dbReference>
<gene>
    <name evidence="3" type="ORF">SAMN05444483_102470</name>
</gene>
<feature type="compositionally biased region" description="Basic and acidic residues" evidence="1">
    <location>
        <begin position="150"/>
        <end position="165"/>
    </location>
</feature>
<evidence type="ECO:0000313" key="3">
    <source>
        <dbReference type="EMBL" id="SHF81362.1"/>
    </source>
</evidence>
<dbReference type="OrthoDB" id="1525222at2"/>
<proteinExistence type="predicted"/>
<protein>
    <recommendedName>
        <fullName evidence="2">DUF4296 domain-containing protein</fullName>
    </recommendedName>
</protein>
<reference evidence="4" key="1">
    <citation type="submission" date="2016-11" db="EMBL/GenBank/DDBJ databases">
        <authorList>
            <person name="Varghese N."/>
            <person name="Submissions S."/>
        </authorList>
    </citation>
    <scope>NUCLEOTIDE SEQUENCE [LARGE SCALE GENOMIC DNA]</scope>
    <source>
        <strain evidence="4">DSM 24579</strain>
    </source>
</reference>
<feature type="region of interest" description="Disordered" evidence="1">
    <location>
        <begin position="150"/>
        <end position="172"/>
    </location>
</feature>
<name>A0A1M5EQQ9_SALEC</name>
<dbReference type="STRING" id="1073325.SAMN05444483_102470"/>
<feature type="domain" description="DUF4296" evidence="2">
    <location>
        <begin position="27"/>
        <end position="108"/>
    </location>
</feature>
<dbReference type="RefSeq" id="WP_072877732.1">
    <property type="nucleotide sequence ID" value="NZ_FQVT01000002.1"/>
</dbReference>
<organism evidence="3 4">
    <name type="scientific">Salegentibacter echinorum</name>
    <dbReference type="NCBI Taxonomy" id="1073325"/>
    <lineage>
        <taxon>Bacteria</taxon>
        <taxon>Pseudomonadati</taxon>
        <taxon>Bacteroidota</taxon>
        <taxon>Flavobacteriia</taxon>
        <taxon>Flavobacteriales</taxon>
        <taxon>Flavobacteriaceae</taxon>
        <taxon>Salegentibacter</taxon>
    </lineage>
</organism>
<keyword evidence="4" id="KW-1185">Reference proteome</keyword>
<dbReference type="InterPro" id="IPR025381">
    <property type="entry name" value="DUF4296"/>
</dbReference>